<organism evidence="2 3">
    <name type="scientific">Pleurodeles waltl</name>
    <name type="common">Iberian ribbed newt</name>
    <dbReference type="NCBI Taxonomy" id="8319"/>
    <lineage>
        <taxon>Eukaryota</taxon>
        <taxon>Metazoa</taxon>
        <taxon>Chordata</taxon>
        <taxon>Craniata</taxon>
        <taxon>Vertebrata</taxon>
        <taxon>Euteleostomi</taxon>
        <taxon>Amphibia</taxon>
        <taxon>Batrachia</taxon>
        <taxon>Caudata</taxon>
        <taxon>Salamandroidea</taxon>
        <taxon>Salamandridae</taxon>
        <taxon>Pleurodelinae</taxon>
        <taxon>Pleurodeles</taxon>
    </lineage>
</organism>
<gene>
    <name evidence="2" type="ORF">NDU88_001826</name>
</gene>
<name>A0AAV7LMQ1_PLEWA</name>
<evidence type="ECO:0000313" key="3">
    <source>
        <dbReference type="Proteomes" id="UP001066276"/>
    </source>
</evidence>
<dbReference type="AlphaFoldDB" id="A0AAV7LMQ1"/>
<keyword evidence="3" id="KW-1185">Reference proteome</keyword>
<evidence type="ECO:0000313" key="2">
    <source>
        <dbReference type="EMBL" id="KAJ1088670.1"/>
    </source>
</evidence>
<dbReference type="Proteomes" id="UP001066276">
    <property type="component" value="Chromosome 11"/>
</dbReference>
<accession>A0AAV7LMQ1</accession>
<proteinExistence type="predicted"/>
<protein>
    <submittedName>
        <fullName evidence="2">Uncharacterized protein</fullName>
    </submittedName>
</protein>
<sequence length="127" mass="14484">MATKDLQWDYTNTPLEDGSGTHPSIETQSGVISLETIYRSIMENREDSKTESCRTQLAFCKMQMSIRWVVKTCSEFAARMGEEEIRISKLEDNAVSQGAIGDSMKAELEDAQWKLTDLEDRLRENNL</sequence>
<reference evidence="2" key="1">
    <citation type="journal article" date="2022" name="bioRxiv">
        <title>Sequencing and chromosome-scale assembly of the giantPleurodeles waltlgenome.</title>
        <authorList>
            <person name="Brown T."/>
            <person name="Elewa A."/>
            <person name="Iarovenko S."/>
            <person name="Subramanian E."/>
            <person name="Araus A.J."/>
            <person name="Petzold A."/>
            <person name="Susuki M."/>
            <person name="Suzuki K.-i.T."/>
            <person name="Hayashi T."/>
            <person name="Toyoda A."/>
            <person name="Oliveira C."/>
            <person name="Osipova E."/>
            <person name="Leigh N.D."/>
            <person name="Simon A."/>
            <person name="Yun M.H."/>
        </authorList>
    </citation>
    <scope>NUCLEOTIDE SEQUENCE</scope>
    <source>
        <strain evidence="2">20211129_DDA</strain>
        <tissue evidence="2">Liver</tissue>
    </source>
</reference>
<comment type="caution">
    <text evidence="2">The sequence shown here is derived from an EMBL/GenBank/DDBJ whole genome shotgun (WGS) entry which is preliminary data.</text>
</comment>
<feature type="region of interest" description="Disordered" evidence="1">
    <location>
        <begin position="1"/>
        <end position="26"/>
    </location>
</feature>
<evidence type="ECO:0000256" key="1">
    <source>
        <dbReference type="SAM" id="MobiDB-lite"/>
    </source>
</evidence>
<dbReference type="EMBL" id="JANPWB010000015">
    <property type="protein sequence ID" value="KAJ1088670.1"/>
    <property type="molecule type" value="Genomic_DNA"/>
</dbReference>